<dbReference type="InterPro" id="IPR006318">
    <property type="entry name" value="PTS_EI-like"/>
</dbReference>
<evidence type="ECO:0000256" key="8">
    <source>
        <dbReference type="ARBA" id="ARBA00022553"/>
    </source>
</evidence>
<evidence type="ECO:0000256" key="11">
    <source>
        <dbReference type="ARBA" id="ARBA00022683"/>
    </source>
</evidence>
<dbReference type="InterPro" id="IPR000032">
    <property type="entry name" value="HPr-like"/>
</dbReference>
<dbReference type="PANTHER" id="PTHR46244">
    <property type="entry name" value="PHOSPHOENOLPYRUVATE-PROTEIN PHOSPHOTRANSFERASE"/>
    <property type="match status" value="1"/>
</dbReference>
<evidence type="ECO:0000256" key="9">
    <source>
        <dbReference type="ARBA" id="ARBA00022597"/>
    </source>
</evidence>
<comment type="caution">
    <text evidence="18">The sequence shown here is derived from an EMBL/GenBank/DDBJ whole genome shotgun (WGS) entry which is preliminary data.</text>
</comment>
<dbReference type="PROSITE" id="PS51094">
    <property type="entry name" value="PTS_EIIA_TYPE_2"/>
    <property type="match status" value="1"/>
</dbReference>
<dbReference type="Gene3D" id="3.30.1340.10">
    <property type="entry name" value="HPr-like"/>
    <property type="match status" value="1"/>
</dbReference>
<dbReference type="Pfam" id="PF00359">
    <property type="entry name" value="PTS_EIIA_2"/>
    <property type="match status" value="1"/>
</dbReference>
<evidence type="ECO:0000256" key="6">
    <source>
        <dbReference type="ARBA" id="ARBA00022448"/>
    </source>
</evidence>
<dbReference type="SUPFAM" id="SSF55804">
    <property type="entry name" value="Phoshotransferase/anion transport protein"/>
    <property type="match status" value="1"/>
</dbReference>
<dbReference type="Pfam" id="PF05524">
    <property type="entry name" value="PEP-utilisers_N"/>
    <property type="match status" value="1"/>
</dbReference>
<dbReference type="PANTHER" id="PTHR46244:SF6">
    <property type="entry name" value="PHOSPHOENOLPYRUVATE-PROTEIN PHOSPHOTRANSFERASE"/>
    <property type="match status" value="1"/>
</dbReference>
<dbReference type="GO" id="GO:0005737">
    <property type="term" value="C:cytoplasm"/>
    <property type="evidence" value="ECO:0007669"/>
    <property type="project" value="UniProtKB-SubCell"/>
</dbReference>
<keyword evidence="9" id="KW-0762">Sugar transport</keyword>
<dbReference type="InterPro" id="IPR002178">
    <property type="entry name" value="PTS_EIIA_type-2_dom"/>
</dbReference>
<evidence type="ECO:0000313" key="19">
    <source>
        <dbReference type="Proteomes" id="UP001237156"/>
    </source>
</evidence>
<dbReference type="InterPro" id="IPR015813">
    <property type="entry name" value="Pyrv/PenolPyrv_kinase-like_dom"/>
</dbReference>
<dbReference type="PROSITE" id="PS00372">
    <property type="entry name" value="PTS_EIIA_TYPE_2_HIS"/>
    <property type="match status" value="1"/>
</dbReference>
<dbReference type="GO" id="GO:0009401">
    <property type="term" value="P:phosphoenolpyruvate-dependent sugar phosphotransferase system"/>
    <property type="evidence" value="ECO:0007669"/>
    <property type="project" value="UniProtKB-KW"/>
</dbReference>
<dbReference type="Pfam" id="PF00381">
    <property type="entry name" value="PTS-HPr"/>
    <property type="match status" value="1"/>
</dbReference>
<name>A0AAW6RM88_9BURK</name>
<dbReference type="GO" id="GO:0016301">
    <property type="term" value="F:kinase activity"/>
    <property type="evidence" value="ECO:0007669"/>
    <property type="project" value="UniProtKB-KW"/>
</dbReference>
<dbReference type="PROSITE" id="PS00370">
    <property type="entry name" value="PEP_ENZYMES_PHOS_SITE"/>
    <property type="match status" value="1"/>
</dbReference>
<evidence type="ECO:0000256" key="1">
    <source>
        <dbReference type="ARBA" id="ARBA00000683"/>
    </source>
</evidence>
<comment type="subcellular location">
    <subcellularLocation>
        <location evidence="3">Cytoplasm</location>
    </subcellularLocation>
</comment>
<dbReference type="InterPro" id="IPR040442">
    <property type="entry name" value="Pyrv_kinase-like_dom_sf"/>
</dbReference>
<evidence type="ECO:0000256" key="2">
    <source>
        <dbReference type="ARBA" id="ARBA00001946"/>
    </source>
</evidence>
<dbReference type="SUPFAM" id="SSF55594">
    <property type="entry name" value="HPr-like"/>
    <property type="match status" value="1"/>
</dbReference>
<dbReference type="InterPro" id="IPR036637">
    <property type="entry name" value="Phosphohistidine_dom_sf"/>
</dbReference>
<dbReference type="Pfam" id="PF00391">
    <property type="entry name" value="PEP-utilizers"/>
    <property type="match status" value="1"/>
</dbReference>
<evidence type="ECO:0000256" key="5">
    <source>
        <dbReference type="ARBA" id="ARBA00012232"/>
    </source>
</evidence>
<evidence type="ECO:0000256" key="7">
    <source>
        <dbReference type="ARBA" id="ARBA00022490"/>
    </source>
</evidence>
<keyword evidence="8" id="KW-0597">Phosphoprotein</keyword>
<reference evidence="18 19" key="1">
    <citation type="submission" date="2023-04" db="EMBL/GenBank/DDBJ databases">
        <title>Ottowia paracancer sp. nov., isolated from human stomach.</title>
        <authorList>
            <person name="Song Y."/>
        </authorList>
    </citation>
    <scope>NUCLEOTIDE SEQUENCE [LARGE SCALE GENOMIC DNA]</scope>
    <source>
        <strain evidence="18 19">10c7w1</strain>
    </source>
</reference>
<evidence type="ECO:0000256" key="4">
    <source>
        <dbReference type="ARBA" id="ARBA00007837"/>
    </source>
</evidence>
<evidence type="ECO:0000256" key="14">
    <source>
        <dbReference type="ARBA" id="ARBA00022842"/>
    </source>
</evidence>
<feature type="compositionally biased region" description="Low complexity" evidence="15">
    <location>
        <begin position="260"/>
        <end position="269"/>
    </location>
</feature>
<dbReference type="CDD" id="cd00367">
    <property type="entry name" value="PTS-HPr_like"/>
    <property type="match status" value="1"/>
</dbReference>
<dbReference type="AlphaFoldDB" id="A0AAW6RM88"/>
<dbReference type="Gene3D" id="3.40.930.10">
    <property type="entry name" value="Mannitol-specific EII, Chain A"/>
    <property type="match status" value="1"/>
</dbReference>
<evidence type="ECO:0000256" key="15">
    <source>
        <dbReference type="SAM" id="MobiDB-lite"/>
    </source>
</evidence>
<dbReference type="GO" id="GO:0008965">
    <property type="term" value="F:phosphoenolpyruvate-protein phosphotransferase activity"/>
    <property type="evidence" value="ECO:0007669"/>
    <property type="project" value="UniProtKB-EC"/>
</dbReference>
<feature type="domain" description="PTS EIIA type-2" evidence="16">
    <location>
        <begin position="4"/>
        <end position="144"/>
    </location>
</feature>
<dbReference type="InterPro" id="IPR023151">
    <property type="entry name" value="PEP_util_CS"/>
</dbReference>
<dbReference type="PROSITE" id="PS51350">
    <property type="entry name" value="PTS_HPR_DOM"/>
    <property type="match status" value="1"/>
</dbReference>
<evidence type="ECO:0000256" key="3">
    <source>
        <dbReference type="ARBA" id="ARBA00004496"/>
    </source>
</evidence>
<gene>
    <name evidence="18" type="primary">ptsP</name>
    <name evidence="18" type="ORF">QB898_09680</name>
</gene>
<keyword evidence="7" id="KW-0963">Cytoplasm</keyword>
<evidence type="ECO:0000313" key="18">
    <source>
        <dbReference type="EMBL" id="MDG9699977.1"/>
    </source>
</evidence>
<dbReference type="NCBIfam" id="TIGR01417">
    <property type="entry name" value="PTS_I_fam"/>
    <property type="match status" value="1"/>
</dbReference>
<accession>A0AAW6RM88</accession>
<proteinExistence type="inferred from homology"/>
<dbReference type="EC" id="2.7.3.9" evidence="5"/>
<comment type="similarity">
    <text evidence="4">Belongs to the PEP-utilizing enzyme family.</text>
</comment>
<keyword evidence="13" id="KW-0418">Kinase</keyword>
<dbReference type="SUPFAM" id="SSF47831">
    <property type="entry name" value="Enzyme I of the PEP:sugar phosphotransferase system HPr-binding (sub)domain"/>
    <property type="match status" value="1"/>
</dbReference>
<evidence type="ECO:0000259" key="16">
    <source>
        <dbReference type="PROSITE" id="PS51094"/>
    </source>
</evidence>
<keyword evidence="14" id="KW-0460">Magnesium</keyword>
<dbReference type="Proteomes" id="UP001237156">
    <property type="component" value="Unassembled WGS sequence"/>
</dbReference>
<comment type="cofactor">
    <cofactor evidence="2">
        <name>Mg(2+)</name>
        <dbReference type="ChEBI" id="CHEBI:18420"/>
    </cofactor>
</comment>
<dbReference type="InterPro" id="IPR035895">
    <property type="entry name" value="HPr-like_sf"/>
</dbReference>
<dbReference type="NCBIfam" id="TIGR01003">
    <property type="entry name" value="PTS_HPr_family"/>
    <property type="match status" value="1"/>
</dbReference>
<dbReference type="InterPro" id="IPR008731">
    <property type="entry name" value="PTS_EIN"/>
</dbReference>
<dbReference type="Gene3D" id="3.50.30.10">
    <property type="entry name" value="Phosphohistidine domain"/>
    <property type="match status" value="1"/>
</dbReference>
<dbReference type="PROSITE" id="PS00742">
    <property type="entry name" value="PEP_ENZYMES_2"/>
    <property type="match status" value="1"/>
</dbReference>
<dbReference type="InterPro" id="IPR018274">
    <property type="entry name" value="PEP_util_AS"/>
</dbReference>
<dbReference type="InterPro" id="IPR000121">
    <property type="entry name" value="PEP_util_C"/>
</dbReference>
<dbReference type="InterPro" id="IPR016152">
    <property type="entry name" value="PTrfase/Anion_transptr"/>
</dbReference>
<organism evidence="18 19">
    <name type="scientific">Ottowia cancrivicina</name>
    <dbReference type="NCBI Taxonomy" id="3040346"/>
    <lineage>
        <taxon>Bacteria</taxon>
        <taxon>Pseudomonadati</taxon>
        <taxon>Pseudomonadota</taxon>
        <taxon>Betaproteobacteria</taxon>
        <taxon>Burkholderiales</taxon>
        <taxon>Comamonadaceae</taxon>
        <taxon>Ottowia</taxon>
    </lineage>
</organism>
<dbReference type="Pfam" id="PF02896">
    <property type="entry name" value="PEP-utilizers_C"/>
    <property type="match status" value="1"/>
</dbReference>
<evidence type="ECO:0000256" key="13">
    <source>
        <dbReference type="ARBA" id="ARBA00022777"/>
    </source>
</evidence>
<feature type="domain" description="HPr" evidence="17">
    <location>
        <begin position="163"/>
        <end position="251"/>
    </location>
</feature>
<comment type="catalytic activity">
    <reaction evidence="1">
        <text>L-histidyl-[protein] + phosphoenolpyruvate = N(pros)-phospho-L-histidyl-[protein] + pyruvate</text>
        <dbReference type="Rhea" id="RHEA:23880"/>
        <dbReference type="Rhea" id="RHEA-COMP:9745"/>
        <dbReference type="Rhea" id="RHEA-COMP:9746"/>
        <dbReference type="ChEBI" id="CHEBI:15361"/>
        <dbReference type="ChEBI" id="CHEBI:29979"/>
        <dbReference type="ChEBI" id="CHEBI:58702"/>
        <dbReference type="ChEBI" id="CHEBI:64837"/>
        <dbReference type="EC" id="2.7.3.9"/>
    </reaction>
</comment>
<keyword evidence="11" id="KW-0598">Phosphotransferase system</keyword>
<dbReference type="RefSeq" id="WP_279524785.1">
    <property type="nucleotide sequence ID" value="NZ_JARVII010000020.1"/>
</dbReference>
<dbReference type="PRINTS" id="PR00107">
    <property type="entry name" value="PHOSPHOCPHPR"/>
</dbReference>
<evidence type="ECO:0000259" key="17">
    <source>
        <dbReference type="PROSITE" id="PS51350"/>
    </source>
</evidence>
<dbReference type="SUPFAM" id="SSF51621">
    <property type="entry name" value="Phosphoenolpyruvate/pyruvate domain"/>
    <property type="match status" value="1"/>
</dbReference>
<dbReference type="InterPro" id="IPR050499">
    <property type="entry name" value="PEP-utilizing_PTS_enzyme"/>
</dbReference>
<keyword evidence="10 18" id="KW-0808">Transferase</keyword>
<dbReference type="PRINTS" id="PR01736">
    <property type="entry name" value="PHPHTRNFRASE"/>
</dbReference>
<protein>
    <recommendedName>
        <fullName evidence="5">phosphoenolpyruvate--protein phosphotransferase</fullName>
        <ecNumber evidence="5">2.7.3.9</ecNumber>
    </recommendedName>
</protein>
<evidence type="ECO:0000256" key="10">
    <source>
        <dbReference type="ARBA" id="ARBA00022679"/>
    </source>
</evidence>
<dbReference type="Gene3D" id="1.10.274.10">
    <property type="entry name" value="PtsI, HPr-binding domain"/>
    <property type="match status" value="1"/>
</dbReference>
<keyword evidence="19" id="KW-1185">Reference proteome</keyword>
<evidence type="ECO:0000256" key="12">
    <source>
        <dbReference type="ARBA" id="ARBA00022723"/>
    </source>
</evidence>
<dbReference type="SUPFAM" id="SSF52009">
    <property type="entry name" value="Phosphohistidine domain"/>
    <property type="match status" value="1"/>
</dbReference>
<sequence length="850" mass="89193">MPEALIRPELVQLGAAPADKTAAIRQAGQLLVAAGCIAPAYVQSLLAREQTANTYLGSGVAIPHGQIADRHLIERTGIAVLQVPGGVEWNAGQRATLIFAIAAQSDEHLALLRRLTRLLQDEATLQKLACTADAGDILRALELPAAPAAAADAAAQAPAADYAQGFDWRMPYPNGLHARPAQQWVETARRFAASVRVRNGQEAGDAKNLMALLQLGIAHGQTLHVSAQGDDAAAALAALQGVMNRLTAAEEAEAEKARQAKAQAASRSAWQPAGQPPSLQGISASPGLAIGTLRVRRAANIAVPDRPAPLAEGADALDEALAATRAELLQLAQDTAARIGKAEGGIFRAQAELLGDTGLIAQACQRMAQGHGAAWSWHEAVQAAAGQLASVGSPLLAARAADLRDAGLRVLRKLAPELDVPGGQEQGGENLVIAAADLTPSDTAALDLRQVAGLCTAQGGPSSHTAIIARTLGLPAVVAAGGALLDVPDGQTVVLDGDGARLYWGLDEADLQSARQWRDAQQARAREIARLALQPAATQDGVRVEVAANVNRPEQVPAALAAGAEGVGLMRTEFLYLERDSAPGEDEQCETYCGMVRELAGRPLIIRTLDIGGDKQVPYLNLPHEENPFLGIRGSRLMLRRPDLLEPQLRAIYRAAKTGPLSIMFPMITSLAELRELRAECERIRQQLNAPAVPIGIMVEVPAAAVMAGQLALHADFFSIGTNDLTQYVLAIDRQHPELAREADTLHPAVLRMIQRTVQGAQAATQAGRPCWVGVCGGLAGDPLGAAILTGLGVRELSMSQRDIAPVKAALRACDSALLAELAQLALDSADADSVRALAARLQAPRQVKR</sequence>
<feature type="region of interest" description="Disordered" evidence="15">
    <location>
        <begin position="253"/>
        <end position="282"/>
    </location>
</feature>
<dbReference type="EMBL" id="JARVII010000020">
    <property type="protein sequence ID" value="MDG9699977.1"/>
    <property type="molecule type" value="Genomic_DNA"/>
</dbReference>
<keyword evidence="6" id="KW-0813">Transport</keyword>
<keyword evidence="12" id="KW-0479">Metal-binding</keyword>
<dbReference type="Gene3D" id="3.20.20.60">
    <property type="entry name" value="Phosphoenolpyruvate-binding domains"/>
    <property type="match status" value="1"/>
</dbReference>
<dbReference type="InterPro" id="IPR008279">
    <property type="entry name" value="PEP-util_enz_mobile_dom"/>
</dbReference>
<dbReference type="InterPro" id="IPR036618">
    <property type="entry name" value="PtsI_HPr-bd_sf"/>
</dbReference>
<dbReference type="CDD" id="cd00211">
    <property type="entry name" value="PTS_IIA_fru"/>
    <property type="match status" value="1"/>
</dbReference>
<dbReference type="GO" id="GO:0046872">
    <property type="term" value="F:metal ion binding"/>
    <property type="evidence" value="ECO:0007669"/>
    <property type="project" value="UniProtKB-KW"/>
</dbReference>